<dbReference type="OrthoDB" id="3523660at2759"/>
<sequence length="99" mass="11192">MQIAVKDVCISSTRMSEAVHLKRRQQQTSEHTNKNPGSEVSQIPPKHGSIQRPAQSSRPSEQSLLRSLEHGAEQTHEEHTTGCLCLILAKFPHLHWSKY</sequence>
<feature type="compositionally biased region" description="Polar residues" evidence="1">
    <location>
        <begin position="52"/>
        <end position="65"/>
    </location>
</feature>
<feature type="region of interest" description="Disordered" evidence="1">
    <location>
        <begin position="16"/>
        <end position="80"/>
    </location>
</feature>
<evidence type="ECO:0000313" key="3">
    <source>
        <dbReference type="Proteomes" id="UP000008177"/>
    </source>
</evidence>
<evidence type="ECO:0000256" key="1">
    <source>
        <dbReference type="SAM" id="MobiDB-lite"/>
    </source>
</evidence>
<dbReference type="HOGENOM" id="CLU_2320051_0_0_1"/>
<reference evidence="3" key="1">
    <citation type="journal article" date="2011" name="PLoS Genet.">
        <title>Genomic analysis of the necrotrophic fungal pathogens Sclerotinia sclerotiorum and Botrytis cinerea.</title>
        <authorList>
            <person name="Amselem J."/>
            <person name="Cuomo C.A."/>
            <person name="van Kan J.A."/>
            <person name="Viaud M."/>
            <person name="Benito E.P."/>
            <person name="Couloux A."/>
            <person name="Coutinho P.M."/>
            <person name="de Vries R.P."/>
            <person name="Dyer P.S."/>
            <person name="Fillinger S."/>
            <person name="Fournier E."/>
            <person name="Gout L."/>
            <person name="Hahn M."/>
            <person name="Kohn L."/>
            <person name="Lapalu N."/>
            <person name="Plummer K.M."/>
            <person name="Pradier J.M."/>
            <person name="Quevillon E."/>
            <person name="Sharon A."/>
            <person name="Simon A."/>
            <person name="ten Have A."/>
            <person name="Tudzynski B."/>
            <person name="Tudzynski P."/>
            <person name="Wincker P."/>
            <person name="Andrew M."/>
            <person name="Anthouard V."/>
            <person name="Beever R.E."/>
            <person name="Beffa R."/>
            <person name="Benoit I."/>
            <person name="Bouzid O."/>
            <person name="Brault B."/>
            <person name="Chen Z."/>
            <person name="Choquer M."/>
            <person name="Collemare J."/>
            <person name="Cotton P."/>
            <person name="Danchin E.G."/>
            <person name="Da Silva C."/>
            <person name="Gautier A."/>
            <person name="Giraud C."/>
            <person name="Giraud T."/>
            <person name="Gonzalez C."/>
            <person name="Grossetete S."/>
            <person name="Guldener U."/>
            <person name="Henrissat B."/>
            <person name="Howlett B.J."/>
            <person name="Kodira C."/>
            <person name="Kretschmer M."/>
            <person name="Lappartient A."/>
            <person name="Leroch M."/>
            <person name="Levis C."/>
            <person name="Mauceli E."/>
            <person name="Neuveglise C."/>
            <person name="Oeser B."/>
            <person name="Pearson M."/>
            <person name="Poulain J."/>
            <person name="Poussereau N."/>
            <person name="Quesneville H."/>
            <person name="Rascle C."/>
            <person name="Schumacher J."/>
            <person name="Segurens B."/>
            <person name="Sexton A."/>
            <person name="Silva E."/>
            <person name="Sirven C."/>
            <person name="Soanes D.M."/>
            <person name="Talbot N.J."/>
            <person name="Templeton M."/>
            <person name="Yandava C."/>
            <person name="Yarden O."/>
            <person name="Zeng Q."/>
            <person name="Rollins J.A."/>
            <person name="Lebrun M.H."/>
            <person name="Dickman M."/>
        </authorList>
    </citation>
    <scope>NUCLEOTIDE SEQUENCE [LARGE SCALE GENOMIC DNA]</scope>
    <source>
        <strain evidence="3">T4</strain>
    </source>
</reference>
<organism evidence="2 3">
    <name type="scientific">Botryotinia fuckeliana (strain T4)</name>
    <name type="common">Noble rot fungus</name>
    <name type="synonym">Botrytis cinerea</name>
    <dbReference type="NCBI Taxonomy" id="999810"/>
    <lineage>
        <taxon>Eukaryota</taxon>
        <taxon>Fungi</taxon>
        <taxon>Dikarya</taxon>
        <taxon>Ascomycota</taxon>
        <taxon>Pezizomycotina</taxon>
        <taxon>Leotiomycetes</taxon>
        <taxon>Helotiales</taxon>
        <taxon>Sclerotiniaceae</taxon>
        <taxon>Botrytis</taxon>
    </lineage>
</organism>
<proteinExistence type="predicted"/>
<name>G2Y292_BOTF4</name>
<accession>G2Y292</accession>
<dbReference type="InParanoid" id="G2Y292"/>
<dbReference type="Proteomes" id="UP000008177">
    <property type="component" value="Unplaced contigs"/>
</dbReference>
<protein>
    <submittedName>
        <fullName evidence="2">Uncharacterized protein</fullName>
    </submittedName>
</protein>
<dbReference type="AlphaFoldDB" id="G2Y292"/>
<gene>
    <name evidence="2" type="ORF">BofuT4_P114880.1</name>
</gene>
<dbReference type="EMBL" id="FQ790283">
    <property type="protein sequence ID" value="CCD46782.1"/>
    <property type="molecule type" value="Genomic_DNA"/>
</dbReference>
<evidence type="ECO:0000313" key="2">
    <source>
        <dbReference type="EMBL" id="CCD46782.1"/>
    </source>
</evidence>
<feature type="compositionally biased region" description="Basic and acidic residues" evidence="1">
    <location>
        <begin position="67"/>
        <end position="80"/>
    </location>
</feature>
<feature type="compositionally biased region" description="Polar residues" evidence="1">
    <location>
        <begin position="26"/>
        <end position="41"/>
    </location>
</feature>